<dbReference type="GO" id="GO:0031179">
    <property type="term" value="P:peptide modification"/>
    <property type="evidence" value="ECO:0007669"/>
    <property type="project" value="InterPro"/>
</dbReference>
<evidence type="ECO:0000259" key="1">
    <source>
        <dbReference type="PROSITE" id="PS50011"/>
    </source>
</evidence>
<dbReference type="Pfam" id="PF25816">
    <property type="entry name" value="RamC_N"/>
    <property type="match status" value="1"/>
</dbReference>
<dbReference type="InterPro" id="IPR058053">
    <property type="entry name" value="RamC_C"/>
</dbReference>
<dbReference type="InterPro" id="IPR007822">
    <property type="entry name" value="LANC-like"/>
</dbReference>
<dbReference type="Pfam" id="PF05147">
    <property type="entry name" value="LANC_like"/>
    <property type="match status" value="1"/>
</dbReference>
<evidence type="ECO:0000313" key="2">
    <source>
        <dbReference type="EMBL" id="AXG76472.1"/>
    </source>
</evidence>
<dbReference type="SUPFAM" id="SSF56112">
    <property type="entry name" value="Protein kinase-like (PK-like)"/>
    <property type="match status" value="1"/>
</dbReference>
<protein>
    <submittedName>
        <fullName evidence="2">Lantipeptide synthetase</fullName>
    </submittedName>
</protein>
<dbReference type="Pfam" id="PF00069">
    <property type="entry name" value="Pkinase"/>
    <property type="match status" value="1"/>
</dbReference>
<dbReference type="CDD" id="cd04791">
    <property type="entry name" value="LanC_SerThrkinase"/>
    <property type="match status" value="1"/>
</dbReference>
<dbReference type="SUPFAM" id="SSF158745">
    <property type="entry name" value="LanC-like"/>
    <property type="match status" value="1"/>
</dbReference>
<dbReference type="Gene3D" id="1.50.10.20">
    <property type="match status" value="1"/>
</dbReference>
<name>A0A345HIE8_9ACTN</name>
<dbReference type="GO" id="GO:0005524">
    <property type="term" value="F:ATP binding"/>
    <property type="evidence" value="ECO:0007669"/>
    <property type="project" value="InterPro"/>
</dbReference>
<dbReference type="PROSITE" id="PS50011">
    <property type="entry name" value="PROTEIN_KINASE_DOM"/>
    <property type="match status" value="1"/>
</dbReference>
<dbReference type="PANTHER" id="PTHR37171">
    <property type="entry name" value="SERINE/THREONINE-PROTEIN KINASE YRZF-RELATED"/>
    <property type="match status" value="1"/>
</dbReference>
<dbReference type="SMART" id="SM01260">
    <property type="entry name" value="LANC_like"/>
    <property type="match status" value="1"/>
</dbReference>
<gene>
    <name evidence="2" type="ORF">DVK44_00910</name>
</gene>
<dbReference type="OrthoDB" id="1492512at2"/>
<dbReference type="InterPro" id="IPR057929">
    <property type="entry name" value="RamC_N"/>
</dbReference>
<dbReference type="InterPro" id="IPR000719">
    <property type="entry name" value="Prot_kinase_dom"/>
</dbReference>
<dbReference type="GO" id="GO:0004672">
    <property type="term" value="F:protein kinase activity"/>
    <property type="evidence" value="ECO:0007669"/>
    <property type="project" value="InterPro"/>
</dbReference>
<dbReference type="EMBL" id="CP031194">
    <property type="protein sequence ID" value="AXG76472.1"/>
    <property type="molecule type" value="Genomic_DNA"/>
</dbReference>
<dbReference type="SMART" id="SM00220">
    <property type="entry name" value="S_TKc"/>
    <property type="match status" value="1"/>
</dbReference>
<sequence length="868" mass="93180">MNKGYAVFCDADRHFYDAPHRLPSTGDAGHGALYEAAHRSAPEGWQRHRSGDWLAWRPVDAQLPAQGWKIHVAACLDNAESVLERVMDYCVPRGIAFKFVPSRYLLHTRNAKYADRAASGKFITVYPADDERCGAVAEELSVLLAGEPGPYILSDLRWGEGPVHLRYGGFTERSCYDAEGTLRPAVEDAAGRLVPDRRGPVFRIPAWVTPPGFLQPHLDARDATTVTGLPYTVERALHFSNGGGVYVGRHHGTGEKVVLKEARPHAGLAADGADAVTRLAREQRALERLSGLPYTPSVRDSLTLGGHRFLVLEFIEGKPLNSFFARRHPLIDTDPDPARLAEYTAWALRIHRLVEEAVEAVHARGVVFNDLHLFNIMVSEDESSVVLLDFEAAAHVDDNSRQTVANPAFVAPADRRGFDVDRYALACLRIALFLPLTSLFIVDRAKARHLAEMVAERFPVDRAFLDAAVAEILRDTGTDADVNTGSESDTGSGYLPVGPADWPQARDSMVRAILAAASPDREDRFFPGDIAQFATPGGGMSFGYGTAGVLYALAESGAERCVPAEEWLLQRVKTPASGTPLGFYDGLAGIAWTLNRLGHPQPALETVDLILDQPWESLPPDLHSGAAGLGLALCALAADTGDPVLHAAAVRCAELAAAAVAGGLPRAGLLHGASGVALLLVRLYERTGEAALLDLAADALRRDLARCKPGIGGSLQVDEGWRTMPYAGGGSVGIGMVLDDYLAHRSDDGFERARAGIVRAAQSHFYAQPGLFRGAAGMVLHLSRTTATGPGTGAEGVRRQITTLGWHAMTYRGQLAFPGEQMMRLSMDLSTGTAGVLLALAAAAPASTAHLPFLPPLRRPQTGSSQEP</sequence>
<dbReference type="Proteomes" id="UP000253868">
    <property type="component" value="Chromosome"/>
</dbReference>
<dbReference type="AlphaFoldDB" id="A0A345HIE8"/>
<accession>A0A345HIE8</accession>
<dbReference type="Gene3D" id="1.10.510.10">
    <property type="entry name" value="Transferase(Phosphotransferase) domain 1"/>
    <property type="match status" value="1"/>
</dbReference>
<dbReference type="RefSeq" id="WP_114657748.1">
    <property type="nucleotide sequence ID" value="NZ_CP031194.1"/>
</dbReference>
<organism evidence="2 3">
    <name type="scientific">Streptomyces paludis</name>
    <dbReference type="NCBI Taxonomy" id="2282738"/>
    <lineage>
        <taxon>Bacteria</taxon>
        <taxon>Bacillati</taxon>
        <taxon>Actinomycetota</taxon>
        <taxon>Actinomycetes</taxon>
        <taxon>Kitasatosporales</taxon>
        <taxon>Streptomycetaceae</taxon>
        <taxon>Streptomyces</taxon>
    </lineage>
</organism>
<dbReference type="KEGG" id="spad:DVK44_00910"/>
<dbReference type="PANTHER" id="PTHR37171:SF1">
    <property type="entry name" value="SERINE_THREONINE-PROTEIN KINASE YRZF-RELATED"/>
    <property type="match status" value="1"/>
</dbReference>
<keyword evidence="3" id="KW-1185">Reference proteome</keyword>
<proteinExistence type="predicted"/>
<reference evidence="3" key="1">
    <citation type="submission" date="2018-07" db="EMBL/GenBank/DDBJ databases">
        <authorList>
            <person name="Zhao J."/>
        </authorList>
    </citation>
    <scope>NUCLEOTIDE SEQUENCE [LARGE SCALE GENOMIC DNA]</scope>
    <source>
        <strain evidence="3">GSSD-12</strain>
    </source>
</reference>
<feature type="domain" description="Protein kinase" evidence="1">
    <location>
        <begin position="231"/>
        <end position="514"/>
    </location>
</feature>
<dbReference type="InterPro" id="IPR052396">
    <property type="entry name" value="Meiotic_Drive_Suppr_Kinase"/>
</dbReference>
<dbReference type="InterPro" id="IPR053524">
    <property type="entry name" value="Aerial_hyphae_peptide-synth"/>
</dbReference>
<evidence type="ECO:0000313" key="3">
    <source>
        <dbReference type="Proteomes" id="UP000253868"/>
    </source>
</evidence>
<dbReference type="InterPro" id="IPR011009">
    <property type="entry name" value="Kinase-like_dom_sf"/>
</dbReference>
<dbReference type="NCBIfam" id="NF038151">
    <property type="entry name" value="lanthi_synth_III"/>
    <property type="match status" value="1"/>
</dbReference>